<dbReference type="InParanoid" id="A0A5E4F167"/>
<keyword evidence="2" id="KW-1015">Disulfide bond</keyword>
<dbReference type="Gene3D" id="1.20.140.40">
    <property type="entry name" value="Invertase/pectin methylesterase inhibitor family protein"/>
    <property type="match status" value="2"/>
</dbReference>
<feature type="chain" id="PRO_5022853128" evidence="4">
    <location>
        <begin position="28"/>
        <end position="298"/>
    </location>
</feature>
<dbReference type="SMART" id="SM00856">
    <property type="entry name" value="PMEI"/>
    <property type="match status" value="2"/>
</dbReference>
<organism evidence="6 7">
    <name type="scientific">Prunus dulcis</name>
    <name type="common">Almond</name>
    <name type="synonym">Amygdalus dulcis</name>
    <dbReference type="NCBI Taxonomy" id="3755"/>
    <lineage>
        <taxon>Eukaryota</taxon>
        <taxon>Viridiplantae</taxon>
        <taxon>Streptophyta</taxon>
        <taxon>Embryophyta</taxon>
        <taxon>Tracheophyta</taxon>
        <taxon>Spermatophyta</taxon>
        <taxon>Magnoliopsida</taxon>
        <taxon>eudicotyledons</taxon>
        <taxon>Gunneridae</taxon>
        <taxon>Pentapetalae</taxon>
        <taxon>rosids</taxon>
        <taxon>fabids</taxon>
        <taxon>Rosales</taxon>
        <taxon>Rosaceae</taxon>
        <taxon>Amygdaloideae</taxon>
        <taxon>Amygdaleae</taxon>
        <taxon>Prunus</taxon>
    </lineage>
</organism>
<dbReference type="Gramene" id="VVA21160">
    <property type="protein sequence ID" value="VVA21160"/>
    <property type="gene ID" value="Prudul26B031588"/>
</dbReference>
<dbReference type="FunCoup" id="A0A5E4F167">
    <property type="interactions" value="18"/>
</dbReference>
<accession>A0A5E4F167</accession>
<feature type="signal peptide" evidence="4">
    <location>
        <begin position="1"/>
        <end position="27"/>
    </location>
</feature>
<sequence>MEMKLLRWATIVLALLIFDQSFTSVSADLIEDTCNKTSNFKFCVSFLRSKPGSATADVQGLAQIVADQIQINLKDTFSEASKLYKEATERVIKECFQICSEVYGVAIDYMNGVLINLKSKNYSNTRDGLSFVYGDADTCEESFHEEPVRPSPLTKNNNDVKNLALIGSEIIKASGSATADVQGLAQIVDDQIQINLKDTFSEASKLYKETTERVMKECFQICSEEYGVAIHYMDGVVANLKSKNYRNAREGLTGVYVDADTCKESFHEEPVRPSPLTKNNNDVKDLALIGSQIIHILG</sequence>
<comment type="similarity">
    <text evidence="3">Belongs to the PMEI family.</text>
</comment>
<evidence type="ECO:0000313" key="6">
    <source>
        <dbReference type="EMBL" id="VVA21160.1"/>
    </source>
</evidence>
<reference evidence="7" key="1">
    <citation type="journal article" date="2020" name="Plant J.">
        <title>Transposons played a major role in the diversification between the closely related almond and peach genomes: results from the almond genome sequence.</title>
        <authorList>
            <person name="Alioto T."/>
            <person name="Alexiou K.G."/>
            <person name="Bardil A."/>
            <person name="Barteri F."/>
            <person name="Castanera R."/>
            <person name="Cruz F."/>
            <person name="Dhingra A."/>
            <person name="Duval H."/>
            <person name="Fernandez I Marti A."/>
            <person name="Frias L."/>
            <person name="Galan B."/>
            <person name="Garcia J.L."/>
            <person name="Howad W."/>
            <person name="Gomez-Garrido J."/>
            <person name="Gut M."/>
            <person name="Julca I."/>
            <person name="Morata J."/>
            <person name="Puigdomenech P."/>
            <person name="Ribeca P."/>
            <person name="Rubio Cabetas M.J."/>
            <person name="Vlasova A."/>
            <person name="Wirthensohn M."/>
            <person name="Garcia-Mas J."/>
            <person name="Gabaldon T."/>
            <person name="Casacuberta J.M."/>
            <person name="Arus P."/>
        </authorList>
    </citation>
    <scope>NUCLEOTIDE SEQUENCE [LARGE SCALE GENOMIC DNA]</scope>
    <source>
        <strain evidence="7">cv. Texas</strain>
    </source>
</reference>
<dbReference type="OMA" id="ECFIRKE"/>
<dbReference type="PANTHER" id="PTHR36710">
    <property type="entry name" value="PECTINESTERASE INHIBITOR-LIKE"/>
    <property type="match status" value="1"/>
</dbReference>
<protein>
    <submittedName>
        <fullName evidence="6">PREDICTED: cell wall / vacuolar inhibitor of</fullName>
    </submittedName>
</protein>
<dbReference type="Pfam" id="PF04043">
    <property type="entry name" value="PMEI"/>
    <property type="match status" value="2"/>
</dbReference>
<gene>
    <name evidence="6" type="ORF">ALMOND_2B031588</name>
</gene>
<dbReference type="InterPro" id="IPR052421">
    <property type="entry name" value="PCW_Enzyme_Inhibitor"/>
</dbReference>
<evidence type="ECO:0000313" key="7">
    <source>
        <dbReference type="Proteomes" id="UP000327085"/>
    </source>
</evidence>
<evidence type="ECO:0000259" key="5">
    <source>
        <dbReference type="SMART" id="SM00856"/>
    </source>
</evidence>
<dbReference type="Proteomes" id="UP000327085">
    <property type="component" value="Chromosome 3"/>
</dbReference>
<dbReference type="InterPro" id="IPR035513">
    <property type="entry name" value="Invertase/methylesterase_inhib"/>
</dbReference>
<keyword evidence="1 4" id="KW-0732">Signal</keyword>
<dbReference type="FunFam" id="1.20.140.40:FF:000008">
    <property type="entry name" value="Invertase/pectin methylesterase inhibitor family protein"/>
    <property type="match status" value="1"/>
</dbReference>
<feature type="domain" description="Pectinesterase inhibitor" evidence="5">
    <location>
        <begin position="25"/>
        <end position="165"/>
    </location>
</feature>
<proteinExistence type="inferred from homology"/>
<dbReference type="AlphaFoldDB" id="A0A5E4F167"/>
<evidence type="ECO:0000256" key="2">
    <source>
        <dbReference type="ARBA" id="ARBA00023157"/>
    </source>
</evidence>
<name>A0A5E4F167_PRUDU</name>
<dbReference type="EMBL" id="CABIKO010000050">
    <property type="protein sequence ID" value="VVA21160.1"/>
    <property type="molecule type" value="Genomic_DNA"/>
</dbReference>
<dbReference type="SUPFAM" id="SSF101148">
    <property type="entry name" value="Plant invertase/pectin methylesterase inhibitor"/>
    <property type="match status" value="2"/>
</dbReference>
<evidence type="ECO:0000256" key="1">
    <source>
        <dbReference type="ARBA" id="ARBA00022729"/>
    </source>
</evidence>
<dbReference type="PANTHER" id="PTHR36710:SF4">
    <property type="entry name" value="PLANT INVERTASE_PECTIN METHYLESTERASE INHIBITOR SUPERFAMILY PROTEIN"/>
    <property type="match status" value="1"/>
</dbReference>
<evidence type="ECO:0000256" key="3">
    <source>
        <dbReference type="ARBA" id="ARBA00038471"/>
    </source>
</evidence>
<feature type="domain" description="Pectinesterase inhibitor" evidence="5">
    <location>
        <begin position="166"/>
        <end position="293"/>
    </location>
</feature>
<dbReference type="NCBIfam" id="TIGR01614">
    <property type="entry name" value="PME_inhib"/>
    <property type="match status" value="2"/>
</dbReference>
<evidence type="ECO:0000256" key="4">
    <source>
        <dbReference type="SAM" id="SignalP"/>
    </source>
</evidence>
<dbReference type="CDD" id="cd14859">
    <property type="entry name" value="PMEI_like"/>
    <property type="match status" value="2"/>
</dbReference>
<dbReference type="InterPro" id="IPR006501">
    <property type="entry name" value="Pectinesterase_inhib_dom"/>
</dbReference>
<dbReference type="GO" id="GO:0046910">
    <property type="term" value="F:pectinesterase inhibitor activity"/>
    <property type="evidence" value="ECO:0007669"/>
    <property type="project" value="UniProtKB-ARBA"/>
</dbReference>